<dbReference type="PANTHER" id="PTHR23359">
    <property type="entry name" value="NUCLEOTIDE KINASE"/>
    <property type="match status" value="1"/>
</dbReference>
<feature type="binding site" evidence="5">
    <location>
        <begin position="86"/>
        <end position="89"/>
    </location>
    <ligand>
        <name>AMP</name>
        <dbReference type="ChEBI" id="CHEBI:456215"/>
    </ligand>
</feature>
<keyword evidence="5" id="KW-0963">Cytoplasm</keyword>
<evidence type="ECO:0000256" key="6">
    <source>
        <dbReference type="RuleBase" id="RU003330"/>
    </source>
</evidence>
<dbReference type="Pfam" id="PF00406">
    <property type="entry name" value="ADK"/>
    <property type="match status" value="1"/>
</dbReference>
<evidence type="ECO:0000256" key="5">
    <source>
        <dbReference type="HAMAP-Rule" id="MF_00235"/>
    </source>
</evidence>
<feature type="binding site" evidence="5">
    <location>
        <position position="93"/>
    </location>
    <ligand>
        <name>AMP</name>
        <dbReference type="ChEBI" id="CHEBI:456215"/>
    </ligand>
</feature>
<comment type="similarity">
    <text evidence="5 6">Belongs to the adenylate kinase family.</text>
</comment>
<accession>A0A2W4VVA8</accession>
<feature type="binding site" evidence="5">
    <location>
        <begin position="58"/>
        <end position="60"/>
    </location>
    <ligand>
        <name>AMP</name>
        <dbReference type="ChEBI" id="CHEBI:456215"/>
    </ligand>
</feature>
<proteinExistence type="inferred from homology"/>
<feature type="binding site" evidence="5">
    <location>
        <position position="37"/>
    </location>
    <ligand>
        <name>AMP</name>
        <dbReference type="ChEBI" id="CHEBI:456215"/>
    </ligand>
</feature>
<dbReference type="GO" id="GO:0005737">
    <property type="term" value="C:cytoplasm"/>
    <property type="evidence" value="ECO:0007669"/>
    <property type="project" value="UniProtKB-SubCell"/>
</dbReference>
<dbReference type="InterPro" id="IPR027417">
    <property type="entry name" value="P-loop_NTPase"/>
</dbReference>
<evidence type="ECO:0000256" key="4">
    <source>
        <dbReference type="ARBA" id="ARBA00022777"/>
    </source>
</evidence>
<evidence type="ECO:0000313" key="9">
    <source>
        <dbReference type="Proteomes" id="UP000249467"/>
    </source>
</evidence>
<name>A0A2W4VVA8_9CYAN</name>
<keyword evidence="1 5" id="KW-0808">Transferase</keyword>
<evidence type="ECO:0000313" key="8">
    <source>
        <dbReference type="EMBL" id="PZO35287.1"/>
    </source>
</evidence>
<dbReference type="InterPro" id="IPR000850">
    <property type="entry name" value="Adenylat/UMP-CMP_kin"/>
</dbReference>
<reference evidence="8 9" key="1">
    <citation type="submission" date="2018-04" db="EMBL/GenBank/DDBJ databases">
        <authorList>
            <person name="Go L.Y."/>
            <person name="Mitchell J.A."/>
        </authorList>
    </citation>
    <scope>NUCLEOTIDE SEQUENCE [LARGE SCALE GENOMIC DNA]</scope>
    <source>
        <strain evidence="8">ULC066bin1</strain>
    </source>
</reference>
<keyword evidence="4 5" id="KW-0418">Kinase</keyword>
<feature type="region of interest" description="NMP" evidence="5">
    <location>
        <begin position="31"/>
        <end position="60"/>
    </location>
</feature>
<comment type="pathway">
    <text evidence="5">Purine metabolism; AMP biosynthesis via salvage pathway; AMP from ADP: step 1/1.</text>
</comment>
<keyword evidence="2 5" id="KW-0545">Nucleotide biosynthesis</keyword>
<evidence type="ECO:0000256" key="2">
    <source>
        <dbReference type="ARBA" id="ARBA00022727"/>
    </source>
</evidence>
<dbReference type="GO" id="GO:0004017">
    <property type="term" value="F:AMP kinase activity"/>
    <property type="evidence" value="ECO:0007669"/>
    <property type="project" value="UniProtKB-UniRule"/>
</dbReference>
<keyword evidence="5 7" id="KW-0067">ATP-binding</keyword>
<evidence type="ECO:0000256" key="3">
    <source>
        <dbReference type="ARBA" id="ARBA00022741"/>
    </source>
</evidence>
<evidence type="ECO:0000256" key="1">
    <source>
        <dbReference type="ARBA" id="ARBA00022679"/>
    </source>
</evidence>
<dbReference type="Gene3D" id="3.40.50.300">
    <property type="entry name" value="P-loop containing nucleotide triphosphate hydrolases"/>
    <property type="match status" value="1"/>
</dbReference>
<protein>
    <recommendedName>
        <fullName evidence="5 7">Adenylate kinase</fullName>
        <shortName evidence="5">AK</shortName>
        <ecNumber evidence="5 7">2.7.4.3</ecNumber>
    </recommendedName>
    <alternativeName>
        <fullName evidence="5">ATP-AMP transphosphorylase</fullName>
    </alternativeName>
    <alternativeName>
        <fullName evidence="5">ATP:AMP phosphotransferase</fullName>
    </alternativeName>
    <alternativeName>
        <fullName evidence="5">Adenylate monophosphate kinase</fullName>
    </alternativeName>
</protein>
<sequence>MVRLVLLGASGSGRTTQALRLQSLLNIPVISTSEILRLEMATETELGLEVKSFVDSGEFVPDLLMIALMRLRLEMEDTQRGWILEGYPRTAFQAEELDFLLDELGCPLDHAIYLQASEETLMQRSRSRGGSDDTIEVIQKRIEQFLDLTMPLLEYYGYKKKLLTVDSECDVDTVSARLEHGINHLIQ</sequence>
<comment type="caution">
    <text evidence="5">Lacks conserved residue(s) required for the propagation of feature annotation.</text>
</comment>
<feature type="binding site" evidence="5">
    <location>
        <position position="32"/>
    </location>
    <ligand>
        <name>AMP</name>
        <dbReference type="ChEBI" id="CHEBI:456215"/>
    </ligand>
</feature>
<dbReference type="EMBL" id="QBML01000065">
    <property type="protein sequence ID" value="PZO35287.1"/>
    <property type="molecule type" value="Genomic_DNA"/>
</dbReference>
<dbReference type="CDD" id="cd01428">
    <property type="entry name" value="ADK"/>
    <property type="match status" value="1"/>
</dbReference>
<dbReference type="Proteomes" id="UP000249467">
    <property type="component" value="Unassembled WGS sequence"/>
</dbReference>
<comment type="subcellular location">
    <subcellularLocation>
        <location evidence="5 7">Cytoplasm</location>
    </subcellularLocation>
</comment>
<dbReference type="EC" id="2.7.4.3" evidence="5 7"/>
<evidence type="ECO:0000256" key="7">
    <source>
        <dbReference type="RuleBase" id="RU003331"/>
    </source>
</evidence>
<comment type="function">
    <text evidence="5">Catalyzes the reversible transfer of the terminal phosphate group between ATP and AMP. Plays an important role in cellular energy homeostasis and in adenine nucleotide metabolism.</text>
</comment>
<feature type="binding site" evidence="5">
    <location>
        <position position="141"/>
    </location>
    <ligand>
        <name>AMP</name>
        <dbReference type="ChEBI" id="CHEBI:456215"/>
    </ligand>
</feature>
<comment type="subunit">
    <text evidence="5 7">Monomer.</text>
</comment>
<comment type="caution">
    <text evidence="8">The sequence shown here is derived from an EMBL/GenBank/DDBJ whole genome shotgun (WGS) entry which is preliminary data.</text>
</comment>
<organism evidence="8 9">
    <name type="scientific">Pseudanabaena frigida</name>
    <dbReference type="NCBI Taxonomy" id="945775"/>
    <lineage>
        <taxon>Bacteria</taxon>
        <taxon>Bacillati</taxon>
        <taxon>Cyanobacteriota</taxon>
        <taxon>Cyanophyceae</taxon>
        <taxon>Pseudanabaenales</taxon>
        <taxon>Pseudanabaenaceae</taxon>
        <taxon>Pseudanabaena</taxon>
    </lineage>
</organism>
<gene>
    <name evidence="5" type="primary">adk</name>
    <name evidence="8" type="ORF">DCF19_24230</name>
</gene>
<feature type="binding site" evidence="5">
    <location>
        <position position="128"/>
    </location>
    <ligand>
        <name>ATP</name>
        <dbReference type="ChEBI" id="CHEBI:30616"/>
    </ligand>
</feature>
<dbReference type="UniPathway" id="UPA00588">
    <property type="reaction ID" value="UER00649"/>
</dbReference>
<dbReference type="HAMAP" id="MF_00235">
    <property type="entry name" value="Adenylate_kinase_Adk"/>
    <property type="match status" value="1"/>
</dbReference>
<comment type="catalytic activity">
    <reaction evidence="5 7">
        <text>AMP + ATP = 2 ADP</text>
        <dbReference type="Rhea" id="RHEA:12973"/>
        <dbReference type="ChEBI" id="CHEBI:30616"/>
        <dbReference type="ChEBI" id="CHEBI:456215"/>
        <dbReference type="ChEBI" id="CHEBI:456216"/>
        <dbReference type="EC" id="2.7.4.3"/>
    </reaction>
</comment>
<dbReference type="GO" id="GO:0044209">
    <property type="term" value="P:AMP salvage"/>
    <property type="evidence" value="ECO:0007669"/>
    <property type="project" value="UniProtKB-UniRule"/>
</dbReference>
<dbReference type="SUPFAM" id="SSF52540">
    <property type="entry name" value="P-loop containing nucleoside triphosphate hydrolases"/>
    <property type="match status" value="1"/>
</dbReference>
<comment type="domain">
    <text evidence="5">Consists of three domains, a large central CORE domain and two small peripheral domains, NMPbind and LID, which undergo movements during catalysis. The LID domain closes over the site of phosphoryl transfer upon ATP binding. Assembling and dissambling the active center during each catalytic cycle provides an effective means to prevent ATP hydrolysis.</text>
</comment>
<dbReference type="GO" id="GO:0005524">
    <property type="term" value="F:ATP binding"/>
    <property type="evidence" value="ECO:0007669"/>
    <property type="project" value="UniProtKB-UniRule"/>
</dbReference>
<keyword evidence="3 5" id="KW-0547">Nucleotide-binding</keyword>
<reference evidence="8 9" key="2">
    <citation type="submission" date="2018-06" db="EMBL/GenBank/DDBJ databases">
        <title>Metagenomic assembly of (sub)arctic Cyanobacteria and their associated microbiome from non-axenic cultures.</title>
        <authorList>
            <person name="Baurain D."/>
        </authorList>
    </citation>
    <scope>NUCLEOTIDE SEQUENCE [LARGE SCALE GENOMIC DNA]</scope>
    <source>
        <strain evidence="8">ULC066bin1</strain>
    </source>
</reference>
<dbReference type="AlphaFoldDB" id="A0A2W4VVA8"/>
<feature type="binding site" evidence="5">
    <location>
        <position position="169"/>
    </location>
    <ligand>
        <name>ATP</name>
        <dbReference type="ChEBI" id="CHEBI:30616"/>
    </ligand>
</feature>
<dbReference type="PRINTS" id="PR00094">
    <property type="entry name" value="ADENYLTKNASE"/>
</dbReference>